<organism evidence="2 3">
    <name type="scientific">Candidatus Sulfuritelmatomonas gaucii</name>
    <dbReference type="NCBI Taxonomy" id="2043161"/>
    <lineage>
        <taxon>Bacteria</taxon>
        <taxon>Pseudomonadati</taxon>
        <taxon>Acidobacteriota</taxon>
        <taxon>Terriglobia</taxon>
        <taxon>Terriglobales</taxon>
        <taxon>Acidobacteriaceae</taxon>
        <taxon>Candidatus Sulfuritelmatomonas</taxon>
    </lineage>
</organism>
<feature type="transmembrane region" description="Helical" evidence="1">
    <location>
        <begin position="125"/>
        <end position="145"/>
    </location>
</feature>
<keyword evidence="1" id="KW-0472">Membrane</keyword>
<reference evidence="3" key="1">
    <citation type="submission" date="2018-02" db="EMBL/GenBank/DDBJ databases">
        <authorList>
            <person name="Hausmann B."/>
        </authorList>
    </citation>
    <scope>NUCLEOTIDE SEQUENCE [LARGE SCALE GENOMIC DNA]</scope>
    <source>
        <strain evidence="3">Peat soil MAG SbA5</strain>
    </source>
</reference>
<dbReference type="InterPro" id="IPR036388">
    <property type="entry name" value="WH-like_DNA-bd_sf"/>
</dbReference>
<keyword evidence="1" id="KW-0812">Transmembrane</keyword>
<evidence type="ECO:0008006" key="4">
    <source>
        <dbReference type="Google" id="ProtNLM"/>
    </source>
</evidence>
<dbReference type="SUPFAM" id="SSF48452">
    <property type="entry name" value="TPR-like"/>
    <property type="match status" value="1"/>
</dbReference>
<evidence type="ECO:0000256" key="1">
    <source>
        <dbReference type="SAM" id="Phobius"/>
    </source>
</evidence>
<gene>
    <name evidence="2" type="ORF">SBA5_920004</name>
</gene>
<dbReference type="Gene3D" id="1.10.10.10">
    <property type="entry name" value="Winged helix-like DNA-binding domain superfamily/Winged helix DNA-binding domain"/>
    <property type="match status" value="1"/>
</dbReference>
<dbReference type="Gene3D" id="1.25.40.10">
    <property type="entry name" value="Tetratricopeptide repeat domain"/>
    <property type="match status" value="1"/>
</dbReference>
<evidence type="ECO:0000313" key="3">
    <source>
        <dbReference type="Proteomes" id="UP000239735"/>
    </source>
</evidence>
<dbReference type="OrthoDB" id="109604at2"/>
<dbReference type="InterPro" id="IPR011990">
    <property type="entry name" value="TPR-like_helical_dom_sf"/>
</dbReference>
<protein>
    <recommendedName>
        <fullName evidence="4">Tetratricopeptide repeat protein</fullName>
    </recommendedName>
</protein>
<sequence>MATPGKNVELTVGRRGFLASWKSIAGYFGCNERTAKRWEERGLPVHRVPGEKRGYVFAYPSELDAWLQAMRLKDPDLVNDGPVESVDESSALPGAGERFASNAEGSAGVSGIRPLKPDATAHTKLLWGVGCLAILLIVAVSFRILRDRNATGGKHGQSSNPSIASRHVPAPGAEDLYLQGRYFWNLRTADALSKAINAFTQAIVKDPAYADAYAGLAESYDLLPEFTHADASDSLLRAEEAADRAIALDPNLAAAHRAKAFALYFRDWDIAGSDAEFQRALALDPRFCGDSPVVCKQFAVQGGGRGNVEGNRRGAPIEPGLACDCGGSGVLPGRLWRPWRRHPGFAANRADPAEYEFARAVPGDH</sequence>
<dbReference type="SUPFAM" id="SSF46955">
    <property type="entry name" value="Putative DNA-binding domain"/>
    <property type="match status" value="1"/>
</dbReference>
<keyword evidence="1" id="KW-1133">Transmembrane helix</keyword>
<dbReference type="InterPro" id="IPR009061">
    <property type="entry name" value="DNA-bd_dom_put_sf"/>
</dbReference>
<name>A0A2N9M930_9BACT</name>
<dbReference type="EMBL" id="OKRB01000155">
    <property type="protein sequence ID" value="SPE31976.1"/>
    <property type="molecule type" value="Genomic_DNA"/>
</dbReference>
<accession>A0A2N9M930</accession>
<proteinExistence type="predicted"/>
<dbReference type="AlphaFoldDB" id="A0A2N9M930"/>
<evidence type="ECO:0000313" key="2">
    <source>
        <dbReference type="EMBL" id="SPE31976.1"/>
    </source>
</evidence>
<dbReference type="Proteomes" id="UP000239735">
    <property type="component" value="Unassembled WGS sequence"/>
</dbReference>